<sequence>MSREEEEERDGRQQQRQRQRQQQQQQQATIRKEKAGLADSGGDGLLDGLRRQGCQGRHWHGQPRVVFMDHPARGARGERWVEGGNWKDARRAERMRMTCNQ</sequence>
<evidence type="ECO:0000256" key="1">
    <source>
        <dbReference type="SAM" id="MobiDB-lite"/>
    </source>
</evidence>
<proteinExistence type="predicted"/>
<evidence type="ECO:0000313" key="3">
    <source>
        <dbReference type="Proteomes" id="UP000249829"/>
    </source>
</evidence>
<accession>A0A2V5IQC6</accession>
<dbReference type="AlphaFoldDB" id="A0A2V5IQC6"/>
<evidence type="ECO:0000313" key="2">
    <source>
        <dbReference type="EMBL" id="PYI22056.1"/>
    </source>
</evidence>
<dbReference type="EMBL" id="KZ825113">
    <property type="protein sequence ID" value="PYI22056.1"/>
    <property type="molecule type" value="Genomic_DNA"/>
</dbReference>
<name>A0A2V5IQC6_ASPV1</name>
<keyword evidence="3" id="KW-1185">Reference proteome</keyword>
<reference evidence="2 3" key="1">
    <citation type="submission" date="2018-02" db="EMBL/GenBank/DDBJ databases">
        <title>The genomes of Aspergillus section Nigri reveals drivers in fungal speciation.</title>
        <authorList>
            <consortium name="DOE Joint Genome Institute"/>
            <person name="Vesth T.C."/>
            <person name="Nybo J."/>
            <person name="Theobald S."/>
            <person name="Brandl J."/>
            <person name="Frisvad J.C."/>
            <person name="Nielsen K.F."/>
            <person name="Lyhne E.K."/>
            <person name="Kogle M.E."/>
            <person name="Kuo A."/>
            <person name="Riley R."/>
            <person name="Clum A."/>
            <person name="Nolan M."/>
            <person name="Lipzen A."/>
            <person name="Salamov A."/>
            <person name="Henrissat B."/>
            <person name="Wiebenga A."/>
            <person name="De vries R.P."/>
            <person name="Grigoriev I.V."/>
            <person name="Mortensen U.H."/>
            <person name="Andersen M.R."/>
            <person name="Baker S.E."/>
        </authorList>
    </citation>
    <scope>NUCLEOTIDE SEQUENCE [LARGE SCALE GENOMIC DNA]</scope>
    <source>
        <strain evidence="2 3">CBS 115571</strain>
    </source>
</reference>
<feature type="compositionally biased region" description="Low complexity" evidence="1">
    <location>
        <begin position="14"/>
        <end position="27"/>
    </location>
</feature>
<protein>
    <submittedName>
        <fullName evidence="2">Uncharacterized protein</fullName>
    </submittedName>
</protein>
<organism evidence="2 3">
    <name type="scientific">Aspergillus violaceofuscus (strain CBS 115571)</name>
    <dbReference type="NCBI Taxonomy" id="1450538"/>
    <lineage>
        <taxon>Eukaryota</taxon>
        <taxon>Fungi</taxon>
        <taxon>Dikarya</taxon>
        <taxon>Ascomycota</taxon>
        <taxon>Pezizomycotina</taxon>
        <taxon>Eurotiomycetes</taxon>
        <taxon>Eurotiomycetidae</taxon>
        <taxon>Eurotiales</taxon>
        <taxon>Aspergillaceae</taxon>
        <taxon>Aspergillus</taxon>
    </lineage>
</organism>
<dbReference type="Proteomes" id="UP000249829">
    <property type="component" value="Unassembled WGS sequence"/>
</dbReference>
<feature type="region of interest" description="Disordered" evidence="1">
    <location>
        <begin position="1"/>
        <end position="57"/>
    </location>
</feature>
<gene>
    <name evidence="2" type="ORF">BO99DRAFT_400425</name>
</gene>
<feature type="compositionally biased region" description="Basic and acidic residues" evidence="1">
    <location>
        <begin position="1"/>
        <end position="13"/>
    </location>
</feature>